<comment type="similarity">
    <text evidence="1 8">Belongs to the peptidase S8 family.</text>
</comment>
<dbReference type="OrthoDB" id="1911066at2759"/>
<comment type="caution">
    <text evidence="12">The sequence shown here is derived from an EMBL/GenBank/DDBJ whole genome shotgun (WGS) entry which is preliminary data.</text>
</comment>
<feature type="compositionally biased region" description="Low complexity" evidence="9">
    <location>
        <begin position="485"/>
        <end position="498"/>
    </location>
</feature>
<dbReference type="AlphaFoldDB" id="A0A8K1CWP2"/>
<dbReference type="GO" id="GO:0004252">
    <property type="term" value="F:serine-type endopeptidase activity"/>
    <property type="evidence" value="ECO:0007669"/>
    <property type="project" value="UniProtKB-UniRule"/>
</dbReference>
<feature type="compositionally biased region" description="Pro residues" evidence="9">
    <location>
        <begin position="472"/>
        <end position="484"/>
    </location>
</feature>
<dbReference type="Pfam" id="PF00082">
    <property type="entry name" value="Peptidase_S8"/>
    <property type="match status" value="1"/>
</dbReference>
<evidence type="ECO:0000259" key="11">
    <source>
        <dbReference type="Pfam" id="PF00082"/>
    </source>
</evidence>
<keyword evidence="10" id="KW-0732">Signal</keyword>
<dbReference type="PANTHER" id="PTHR43806:SF67">
    <property type="entry name" value="EGF-LIKE DOMAIN-CONTAINING PROTEIN"/>
    <property type="match status" value="1"/>
</dbReference>
<keyword evidence="2 8" id="KW-0645">Protease</keyword>
<dbReference type="PRINTS" id="PR00723">
    <property type="entry name" value="SUBTILISIN"/>
</dbReference>
<feature type="region of interest" description="Disordered" evidence="9">
    <location>
        <begin position="468"/>
        <end position="507"/>
    </location>
</feature>
<dbReference type="InterPro" id="IPR000209">
    <property type="entry name" value="Peptidase_S8/S53_dom"/>
</dbReference>
<dbReference type="PANTHER" id="PTHR43806">
    <property type="entry name" value="PEPTIDASE S8"/>
    <property type="match status" value="1"/>
</dbReference>
<feature type="chain" id="PRO_5035442559" description="subtilisin" evidence="10">
    <location>
        <begin position="23"/>
        <end position="533"/>
    </location>
</feature>
<evidence type="ECO:0000256" key="7">
    <source>
        <dbReference type="PIRSR" id="PIRSR615500-1"/>
    </source>
</evidence>
<feature type="signal peptide" evidence="10">
    <location>
        <begin position="1"/>
        <end position="22"/>
    </location>
</feature>
<evidence type="ECO:0000256" key="4">
    <source>
        <dbReference type="ARBA" id="ARBA00022825"/>
    </source>
</evidence>
<evidence type="ECO:0000256" key="3">
    <source>
        <dbReference type="ARBA" id="ARBA00022801"/>
    </source>
</evidence>
<comment type="catalytic activity">
    <reaction evidence="5">
        <text>Hydrolysis of proteins with broad specificity for peptide bonds, and a preference for a large uncharged residue in P1. Hydrolyzes peptide amides.</text>
        <dbReference type="EC" id="3.4.21.62"/>
    </reaction>
</comment>
<keyword evidence="4 8" id="KW-0720">Serine protease</keyword>
<evidence type="ECO:0000256" key="10">
    <source>
        <dbReference type="SAM" id="SignalP"/>
    </source>
</evidence>
<gene>
    <name evidence="12" type="ORF">Poli38472_001779</name>
</gene>
<accession>A0A8K1CWP2</accession>
<evidence type="ECO:0000256" key="1">
    <source>
        <dbReference type="ARBA" id="ARBA00011073"/>
    </source>
</evidence>
<dbReference type="PROSITE" id="PS00138">
    <property type="entry name" value="SUBTILASE_SER"/>
    <property type="match status" value="1"/>
</dbReference>
<dbReference type="PROSITE" id="PS51892">
    <property type="entry name" value="SUBTILASE"/>
    <property type="match status" value="1"/>
</dbReference>
<evidence type="ECO:0000256" key="5">
    <source>
        <dbReference type="ARBA" id="ARBA00023529"/>
    </source>
</evidence>
<dbReference type="InterPro" id="IPR050131">
    <property type="entry name" value="Peptidase_S8_subtilisin-like"/>
</dbReference>
<sequence>MFASISPAVAFTVLTLSTATAAVQPRVDPSVHRSLRQTGTVNLIVTMRDSPSSSTRSLAEFDSRGEFIAHMVSQLQQDTRASQRDIVAMLSQESSSTASLAASVKSFWVSNQMYFGGASAELVQKLSAMHNVLEVREEIVLPLPQVQEASVNTTQSGNTFDTAEWGVSKIRATDVWSTGNKGEKIVVSAIDTGVRGTHEVLKSNFRGAYGWFDPEAKRADPYDNNGHGSHVMGTIAGANGVGVAPGATWMACKGCRSDGCSESDLLTCAEFITCPTDTSGANKDCSKAPHLVSNSWGGGQADTFYKAAVDTWRKAGIIPIFANGNSGPSCTTANSPGDYDTVIAVGATDSSDGLADFSSKGPSKGGLMKPDISAPGVSVRSAWKDGDSSYNSISGTSMATPHVAGVVALLLSAKPGLTFDQVKTTLTQTVDTASLKPAGKTCGDTKDGTFPNNMYGYGRINALNAITNTTPAPTPSPSATPTPAPTTATPAPTTNTPAPTKPSQCSGLNEAQCEDAWINCFWDSSKKTCESVW</sequence>
<evidence type="ECO:0000256" key="9">
    <source>
        <dbReference type="SAM" id="MobiDB-lite"/>
    </source>
</evidence>
<reference evidence="12" key="1">
    <citation type="submission" date="2019-03" db="EMBL/GenBank/DDBJ databases">
        <title>Long read genome sequence of the mycoparasitic Pythium oligandrum ATCC 38472 isolated from sugarbeet rhizosphere.</title>
        <authorList>
            <person name="Gaulin E."/>
        </authorList>
    </citation>
    <scope>NUCLEOTIDE SEQUENCE</scope>
    <source>
        <strain evidence="12">ATCC 38472_TT</strain>
    </source>
</reference>
<dbReference type="Proteomes" id="UP000794436">
    <property type="component" value="Unassembled WGS sequence"/>
</dbReference>
<dbReference type="InterPro" id="IPR036852">
    <property type="entry name" value="Peptidase_S8/S53_dom_sf"/>
</dbReference>
<dbReference type="InterPro" id="IPR023828">
    <property type="entry name" value="Peptidase_S8_Ser-AS"/>
</dbReference>
<dbReference type="EMBL" id="SPLM01000001">
    <property type="protein sequence ID" value="TMW69623.1"/>
    <property type="molecule type" value="Genomic_DNA"/>
</dbReference>
<keyword evidence="13" id="KW-1185">Reference proteome</keyword>
<dbReference type="SUPFAM" id="SSF52743">
    <property type="entry name" value="Subtilisin-like"/>
    <property type="match status" value="1"/>
</dbReference>
<dbReference type="Gene3D" id="3.40.50.200">
    <property type="entry name" value="Peptidase S8/S53 domain"/>
    <property type="match status" value="1"/>
</dbReference>
<dbReference type="EC" id="3.4.21.62" evidence="6"/>
<keyword evidence="3 8" id="KW-0378">Hydrolase</keyword>
<feature type="active site" description="Charge relay system" evidence="7 8">
    <location>
        <position position="397"/>
    </location>
</feature>
<dbReference type="InterPro" id="IPR015500">
    <property type="entry name" value="Peptidase_S8_subtilisin-rel"/>
</dbReference>
<proteinExistence type="inferred from homology"/>
<dbReference type="GO" id="GO:0006508">
    <property type="term" value="P:proteolysis"/>
    <property type="evidence" value="ECO:0007669"/>
    <property type="project" value="UniProtKB-KW"/>
</dbReference>
<feature type="domain" description="Peptidase S8/S53" evidence="11">
    <location>
        <begin position="182"/>
        <end position="458"/>
    </location>
</feature>
<organism evidence="12 13">
    <name type="scientific">Pythium oligandrum</name>
    <name type="common">Mycoparasitic fungus</name>
    <dbReference type="NCBI Taxonomy" id="41045"/>
    <lineage>
        <taxon>Eukaryota</taxon>
        <taxon>Sar</taxon>
        <taxon>Stramenopiles</taxon>
        <taxon>Oomycota</taxon>
        <taxon>Peronosporomycetes</taxon>
        <taxon>Pythiales</taxon>
        <taxon>Pythiaceae</taxon>
        <taxon>Pythium</taxon>
    </lineage>
</organism>
<evidence type="ECO:0000256" key="2">
    <source>
        <dbReference type="ARBA" id="ARBA00022670"/>
    </source>
</evidence>
<feature type="active site" description="Charge relay system" evidence="7 8">
    <location>
        <position position="227"/>
    </location>
</feature>
<evidence type="ECO:0000313" key="13">
    <source>
        <dbReference type="Proteomes" id="UP000794436"/>
    </source>
</evidence>
<name>A0A8K1CWP2_PYTOL</name>
<evidence type="ECO:0000256" key="6">
    <source>
        <dbReference type="ARBA" id="ARBA00023619"/>
    </source>
</evidence>
<evidence type="ECO:0000313" key="12">
    <source>
        <dbReference type="EMBL" id="TMW69623.1"/>
    </source>
</evidence>
<feature type="active site" description="Charge relay system" evidence="7 8">
    <location>
        <position position="191"/>
    </location>
</feature>
<protein>
    <recommendedName>
        <fullName evidence="6">subtilisin</fullName>
        <ecNumber evidence="6">3.4.21.62</ecNumber>
    </recommendedName>
</protein>
<evidence type="ECO:0000256" key="8">
    <source>
        <dbReference type="PROSITE-ProRule" id="PRU01240"/>
    </source>
</evidence>